<dbReference type="Gene3D" id="3.60.21.10">
    <property type="match status" value="1"/>
</dbReference>
<dbReference type="OrthoDB" id="9803927at2"/>
<dbReference type="AlphaFoldDB" id="A0A4R2M9N0"/>
<proteinExistence type="inferred from homology"/>
<evidence type="ECO:0000313" key="6">
    <source>
        <dbReference type="Proteomes" id="UP000295106"/>
    </source>
</evidence>
<dbReference type="Pfam" id="PF02872">
    <property type="entry name" value="5_nucleotid_C"/>
    <property type="match status" value="1"/>
</dbReference>
<feature type="chain" id="PRO_5020861504" evidence="2">
    <location>
        <begin position="22"/>
        <end position="631"/>
    </location>
</feature>
<feature type="domain" description="Calcineurin-like phosphoesterase" evidence="3">
    <location>
        <begin position="35"/>
        <end position="301"/>
    </location>
</feature>
<protein>
    <submittedName>
        <fullName evidence="5">5'-nucleotidase</fullName>
    </submittedName>
</protein>
<dbReference type="GeneID" id="99684676"/>
<comment type="similarity">
    <text evidence="2">Belongs to the 5'-nucleotidase family.</text>
</comment>
<dbReference type="InterPro" id="IPR008334">
    <property type="entry name" value="5'-Nucleotdase_C"/>
</dbReference>
<dbReference type="Proteomes" id="UP000295106">
    <property type="component" value="Unassembled WGS sequence"/>
</dbReference>
<organism evidence="5 6">
    <name type="scientific">Rubrivivax gelatinosus</name>
    <name type="common">Rhodocyclus gelatinosus</name>
    <name type="synonym">Rhodopseudomonas gelatinosa</name>
    <dbReference type="NCBI Taxonomy" id="28068"/>
    <lineage>
        <taxon>Bacteria</taxon>
        <taxon>Pseudomonadati</taxon>
        <taxon>Pseudomonadota</taxon>
        <taxon>Betaproteobacteria</taxon>
        <taxon>Burkholderiales</taxon>
        <taxon>Sphaerotilaceae</taxon>
        <taxon>Rubrivivax</taxon>
    </lineage>
</organism>
<dbReference type="GO" id="GO:0008768">
    <property type="term" value="F:UDP-sugar diphosphatase activity"/>
    <property type="evidence" value="ECO:0007669"/>
    <property type="project" value="TreeGrafter"/>
</dbReference>
<dbReference type="InterPro" id="IPR029052">
    <property type="entry name" value="Metallo-depent_PP-like"/>
</dbReference>
<evidence type="ECO:0000256" key="2">
    <source>
        <dbReference type="RuleBase" id="RU362119"/>
    </source>
</evidence>
<accession>A0A4R2M9N0</accession>
<feature type="domain" description="5'-Nucleotidase C-terminal" evidence="4">
    <location>
        <begin position="396"/>
        <end position="585"/>
    </location>
</feature>
<dbReference type="SUPFAM" id="SSF55816">
    <property type="entry name" value="5'-nucleotidase (syn. UDP-sugar hydrolase), C-terminal domain"/>
    <property type="match status" value="1"/>
</dbReference>
<dbReference type="GO" id="GO:0008253">
    <property type="term" value="F:5'-nucleotidase activity"/>
    <property type="evidence" value="ECO:0007669"/>
    <property type="project" value="TreeGrafter"/>
</dbReference>
<dbReference type="InterPro" id="IPR006179">
    <property type="entry name" value="5_nucleotidase/apyrase"/>
</dbReference>
<evidence type="ECO:0000259" key="3">
    <source>
        <dbReference type="Pfam" id="PF00149"/>
    </source>
</evidence>
<gene>
    <name evidence="5" type="ORF">EV684_10557</name>
</gene>
<dbReference type="GO" id="GO:0030288">
    <property type="term" value="C:outer membrane-bounded periplasmic space"/>
    <property type="evidence" value="ECO:0007669"/>
    <property type="project" value="TreeGrafter"/>
</dbReference>
<evidence type="ECO:0000313" key="5">
    <source>
        <dbReference type="EMBL" id="TCP02891.1"/>
    </source>
</evidence>
<sequence>MFQRSILVAAALAACAATAQADPPKARERAPIPVKILAFNDFHGNLLSPGSFGQNTGVPSAQRPPVGGADYLAGHVAKWRATQPHSIVVSVGDNIGASPLISALFHDEPTVEVLNRIGVDVSAVGNHEFDKGWKELLRLQRGGCKKLEDRSTDPNSCRGAEAGTPVPFEGAKFQYLAANVVRDQTGRPLLPPFVLRKFGHVRVAVIGLTLRGTPGIVTPTGVQGLTFKDEAETVNALVPRLRQAGVEAIVLALHQGGGQSGSGNLSDINGCVGDLAGSEVAEIVGRLDDAVDLVLTGHTHNAYNCSASTVDNGTTPRATGLANKAGRKIPVTGASAFGRVLTDIDLQIDPRTHDVISVAATNRLVDRSDPTVTPNAEVKAIVDAYNTMQAPLANAVIGSITAELPNSANAAGEMPAGDLIADAQLAATQPSPLGGAVMAFMNPGGVRSPGFSYAGSSAGEGDGQVTYGEAFTVQPFGNSLVTMTLSSTQLKQLLEQQFPGCAGQTSQRILQVSNGVAYRWSASAPACSKIVDLSFTPTDVSVVPPVATGATELIVSGGTVVNPAKTWRVTVNNFLATGGDGFSTLTGGADVLGGAQDLDALVAYLAGYKAPAAAYDPAAAALKKPRITQLP</sequence>
<dbReference type="Pfam" id="PF00149">
    <property type="entry name" value="Metallophos"/>
    <property type="match status" value="1"/>
</dbReference>
<dbReference type="PROSITE" id="PS51257">
    <property type="entry name" value="PROKAR_LIPOPROTEIN"/>
    <property type="match status" value="1"/>
</dbReference>
<dbReference type="GO" id="GO:0009166">
    <property type="term" value="P:nucleotide catabolic process"/>
    <property type="evidence" value="ECO:0007669"/>
    <property type="project" value="InterPro"/>
</dbReference>
<dbReference type="PANTHER" id="PTHR11575">
    <property type="entry name" value="5'-NUCLEOTIDASE-RELATED"/>
    <property type="match status" value="1"/>
</dbReference>
<dbReference type="Gene3D" id="3.90.780.10">
    <property type="entry name" value="5'-Nucleotidase, C-terminal domain"/>
    <property type="match status" value="1"/>
</dbReference>
<dbReference type="InterPro" id="IPR036907">
    <property type="entry name" value="5'-Nucleotdase_C_sf"/>
</dbReference>
<keyword evidence="2" id="KW-0547">Nucleotide-binding</keyword>
<dbReference type="SUPFAM" id="SSF56300">
    <property type="entry name" value="Metallo-dependent phosphatases"/>
    <property type="match status" value="1"/>
</dbReference>
<reference evidence="5 6" key="1">
    <citation type="submission" date="2019-03" db="EMBL/GenBank/DDBJ databases">
        <title>Genomic Encyclopedia of Type Strains, Phase IV (KMG-IV): sequencing the most valuable type-strain genomes for metagenomic binning, comparative biology and taxonomic classification.</title>
        <authorList>
            <person name="Goeker M."/>
        </authorList>
    </citation>
    <scope>NUCLEOTIDE SEQUENCE [LARGE SCALE GENOMIC DNA]</scope>
    <source>
        <strain evidence="5 6">DSM 1709</strain>
    </source>
</reference>
<dbReference type="PRINTS" id="PR01607">
    <property type="entry name" value="APYRASEFAMLY"/>
</dbReference>
<dbReference type="GO" id="GO:0000166">
    <property type="term" value="F:nucleotide binding"/>
    <property type="evidence" value="ECO:0007669"/>
    <property type="project" value="UniProtKB-KW"/>
</dbReference>
<name>A0A4R2M9N0_RUBGE</name>
<dbReference type="EMBL" id="SLXD01000005">
    <property type="protein sequence ID" value="TCP02891.1"/>
    <property type="molecule type" value="Genomic_DNA"/>
</dbReference>
<evidence type="ECO:0000256" key="1">
    <source>
        <dbReference type="ARBA" id="ARBA00022729"/>
    </source>
</evidence>
<keyword evidence="2" id="KW-0378">Hydrolase</keyword>
<evidence type="ECO:0000259" key="4">
    <source>
        <dbReference type="Pfam" id="PF02872"/>
    </source>
</evidence>
<dbReference type="InterPro" id="IPR004843">
    <property type="entry name" value="Calcineurin-like_PHP"/>
</dbReference>
<keyword evidence="1 2" id="KW-0732">Signal</keyword>
<feature type="signal peptide" evidence="2">
    <location>
        <begin position="1"/>
        <end position="21"/>
    </location>
</feature>
<comment type="caution">
    <text evidence="5">The sequence shown here is derived from an EMBL/GenBank/DDBJ whole genome shotgun (WGS) entry which is preliminary data.</text>
</comment>
<dbReference type="PANTHER" id="PTHR11575:SF24">
    <property type="entry name" value="5'-NUCLEOTIDASE"/>
    <property type="match status" value="1"/>
</dbReference>
<dbReference type="RefSeq" id="WP_132646443.1">
    <property type="nucleotide sequence ID" value="NZ_CP181386.1"/>
</dbReference>